<dbReference type="AlphaFoldDB" id="A0A7D5PBE2"/>
<keyword evidence="3" id="KW-1185">Reference proteome</keyword>
<sequence>MSATNDTNASTDSNQTVAVIPTGITGNPYYIRDVAQFVAMVEAELENLSAATGPISDIVIRGSYQLAKVVEENLDTDLDVESHSMDFRTFLDDEGEDEFDIPSVIGDGQPVVKHIEAVHGSEVAAEFDLNESDDRREYVDGDVLSRIEDEEEDGQSRIGRAKAKSKGKATEQLLNDYFDWAATADHVVILEDGTDTYEDAATDVRGDNNWVKYATACDGQVRSIRMSGGEDGVLNWTHAMLVRDQLEADDLSDSQVARLNETLDEDQLENHGVPVQSDDSSDEERRVQAEAQAVAGEAAAPADD</sequence>
<dbReference type="OrthoDB" id="383971at2157"/>
<reference evidence="2 3" key="1">
    <citation type="submission" date="2020-07" db="EMBL/GenBank/DDBJ databases">
        <title>Halosimplex litoreum sp. nov. and Halosimplex rubrum sp. nov., isolated from different salt environments.</title>
        <authorList>
            <person name="Cui H."/>
        </authorList>
    </citation>
    <scope>NUCLEOTIDE SEQUENCE [LARGE SCALE GENOMIC DNA]</scope>
    <source>
        <strain evidence="2 3">R2</strain>
    </source>
</reference>
<dbReference type="Proteomes" id="UP000509346">
    <property type="component" value="Chromosome"/>
</dbReference>
<dbReference type="KEGG" id="hpel:HZS54_11550"/>
<gene>
    <name evidence="2" type="ORF">HZS54_11550</name>
</gene>
<dbReference type="EMBL" id="CP058909">
    <property type="protein sequence ID" value="QLH82202.1"/>
    <property type="molecule type" value="Genomic_DNA"/>
</dbReference>
<evidence type="ECO:0000313" key="3">
    <source>
        <dbReference type="Proteomes" id="UP000509346"/>
    </source>
</evidence>
<protein>
    <submittedName>
        <fullName evidence="2">Uncharacterized protein</fullName>
    </submittedName>
</protein>
<proteinExistence type="predicted"/>
<organism evidence="2 3">
    <name type="scientific">Halosimplex pelagicum</name>
    <dbReference type="NCBI Taxonomy" id="869886"/>
    <lineage>
        <taxon>Archaea</taxon>
        <taxon>Methanobacteriati</taxon>
        <taxon>Methanobacteriota</taxon>
        <taxon>Stenosarchaea group</taxon>
        <taxon>Halobacteria</taxon>
        <taxon>Halobacteriales</taxon>
        <taxon>Haloarculaceae</taxon>
        <taxon>Halosimplex</taxon>
    </lineage>
</organism>
<feature type="region of interest" description="Disordered" evidence="1">
    <location>
        <begin position="262"/>
        <end position="304"/>
    </location>
</feature>
<dbReference type="GeneID" id="56083233"/>
<name>A0A7D5PBE2_9EURY</name>
<feature type="compositionally biased region" description="Low complexity" evidence="1">
    <location>
        <begin position="289"/>
        <end position="304"/>
    </location>
</feature>
<accession>A0A7D5PBE2</accession>
<evidence type="ECO:0000313" key="2">
    <source>
        <dbReference type="EMBL" id="QLH82202.1"/>
    </source>
</evidence>
<evidence type="ECO:0000256" key="1">
    <source>
        <dbReference type="SAM" id="MobiDB-lite"/>
    </source>
</evidence>
<dbReference type="RefSeq" id="WP_179922670.1">
    <property type="nucleotide sequence ID" value="NZ_CP058909.1"/>
</dbReference>